<proteinExistence type="predicted"/>
<dbReference type="NCBIfam" id="TIGR03959">
    <property type="entry name" value="hyd_TM1266"/>
    <property type="match status" value="1"/>
</dbReference>
<comment type="caution">
    <text evidence="1">The sequence shown here is derived from an EMBL/GenBank/DDBJ whole genome shotgun (WGS) entry which is preliminary data.</text>
</comment>
<dbReference type="SUPFAM" id="SSF55021">
    <property type="entry name" value="ACT-like"/>
    <property type="match status" value="1"/>
</dbReference>
<name>A0A9D1X3E8_9FIRM</name>
<reference evidence="1" key="2">
    <citation type="submission" date="2021-04" db="EMBL/GenBank/DDBJ databases">
        <authorList>
            <person name="Gilroy R."/>
        </authorList>
    </citation>
    <scope>NUCLEOTIDE SEQUENCE</scope>
    <source>
        <strain evidence="1">ChiSxjej3B15-1167</strain>
    </source>
</reference>
<dbReference type="EMBL" id="DXEQ01000099">
    <property type="protein sequence ID" value="HIX72049.1"/>
    <property type="molecule type" value="Genomic_DNA"/>
</dbReference>
<dbReference type="Proteomes" id="UP000886805">
    <property type="component" value="Unassembled WGS sequence"/>
</dbReference>
<reference evidence="1" key="1">
    <citation type="journal article" date="2021" name="PeerJ">
        <title>Extensive microbial diversity within the chicken gut microbiome revealed by metagenomics and culture.</title>
        <authorList>
            <person name="Gilroy R."/>
            <person name="Ravi A."/>
            <person name="Getino M."/>
            <person name="Pursley I."/>
            <person name="Horton D.L."/>
            <person name="Alikhan N.F."/>
            <person name="Baker D."/>
            <person name="Gharbi K."/>
            <person name="Hall N."/>
            <person name="Watson M."/>
            <person name="Adriaenssens E.M."/>
            <person name="Foster-Nyarko E."/>
            <person name="Jarju S."/>
            <person name="Secka A."/>
            <person name="Antonio M."/>
            <person name="Oren A."/>
            <person name="Chaudhuri R.R."/>
            <person name="La Ragione R."/>
            <person name="Hildebrand F."/>
            <person name="Pallen M.J."/>
        </authorList>
    </citation>
    <scope>NUCLEOTIDE SEQUENCE</scope>
    <source>
        <strain evidence="1">ChiSxjej3B15-1167</strain>
    </source>
</reference>
<dbReference type="InterPro" id="IPR023860">
    <property type="entry name" value="FeFe-hyd_TM1266"/>
</dbReference>
<dbReference type="InterPro" id="IPR027271">
    <property type="entry name" value="Acetolactate_synth/TF_NikR_C"/>
</dbReference>
<accession>A0A9D1X3E8</accession>
<dbReference type="InterPro" id="IPR045865">
    <property type="entry name" value="ACT-like_dom_sf"/>
</dbReference>
<dbReference type="Gene3D" id="3.30.70.1150">
    <property type="entry name" value="ACT-like. Chain A, domain 2"/>
    <property type="match status" value="1"/>
</dbReference>
<dbReference type="AlphaFoldDB" id="A0A9D1X3E8"/>
<gene>
    <name evidence="1" type="ORF">H9849_03410</name>
</gene>
<dbReference type="Pfam" id="PF21699">
    <property type="entry name" value="TM1266-like"/>
    <property type="match status" value="1"/>
</dbReference>
<evidence type="ECO:0000313" key="1">
    <source>
        <dbReference type="EMBL" id="HIX72049.1"/>
    </source>
</evidence>
<evidence type="ECO:0000313" key="2">
    <source>
        <dbReference type="Proteomes" id="UP000886805"/>
    </source>
</evidence>
<protein>
    <submittedName>
        <fullName evidence="1">Iron-only hydrogenase system regulator</fullName>
    </submittedName>
</protein>
<sequence length="83" mass="9060">MDTETRIAVVSIIVENAEETAELNDIIHEYAQYVVGRMGIPYRQKGINIISLVLDAPQNAISTLSGRIGRLDGVTSKVAYAKV</sequence>
<organism evidence="1 2">
    <name type="scientific">Candidatus Anaerobutyricum stercoripullorum</name>
    <dbReference type="NCBI Taxonomy" id="2838456"/>
    <lineage>
        <taxon>Bacteria</taxon>
        <taxon>Bacillati</taxon>
        <taxon>Bacillota</taxon>
        <taxon>Clostridia</taxon>
        <taxon>Lachnospirales</taxon>
        <taxon>Lachnospiraceae</taxon>
        <taxon>Anaerobutyricum</taxon>
    </lineage>
</organism>